<dbReference type="GeneID" id="120017596"/>
<organism evidence="14 15">
    <name type="scientific">Salvelinus namaycush</name>
    <name type="common">Lake trout</name>
    <name type="synonym">Salmo namaycush</name>
    <dbReference type="NCBI Taxonomy" id="8040"/>
    <lineage>
        <taxon>Eukaryota</taxon>
        <taxon>Metazoa</taxon>
        <taxon>Chordata</taxon>
        <taxon>Craniata</taxon>
        <taxon>Vertebrata</taxon>
        <taxon>Euteleostomi</taxon>
        <taxon>Actinopterygii</taxon>
        <taxon>Neopterygii</taxon>
        <taxon>Teleostei</taxon>
        <taxon>Protacanthopterygii</taxon>
        <taxon>Salmoniformes</taxon>
        <taxon>Salmonidae</taxon>
        <taxon>Salmoninae</taxon>
        <taxon>Salvelinus</taxon>
    </lineage>
</organism>
<comment type="catalytic activity">
    <reaction evidence="12">
        <text>menaquinone-4 + NADH + H(+) = menaquinol-4 + NAD(+)</text>
        <dbReference type="Rhea" id="RHEA:74079"/>
        <dbReference type="ChEBI" id="CHEBI:15378"/>
        <dbReference type="ChEBI" id="CHEBI:57540"/>
        <dbReference type="ChEBI" id="CHEBI:57945"/>
        <dbReference type="ChEBI" id="CHEBI:78277"/>
        <dbReference type="ChEBI" id="CHEBI:193091"/>
    </reaction>
    <physiologicalReaction direction="left-to-right" evidence="12">
        <dbReference type="Rhea" id="RHEA:74080"/>
    </physiologicalReaction>
</comment>
<proteinExistence type="inferred from homology"/>
<dbReference type="Proteomes" id="UP000808372">
    <property type="component" value="Chromosome 22"/>
</dbReference>
<dbReference type="GO" id="GO:0005739">
    <property type="term" value="C:mitochondrion"/>
    <property type="evidence" value="ECO:0007669"/>
    <property type="project" value="TreeGrafter"/>
</dbReference>
<dbReference type="PRINTS" id="PR00368">
    <property type="entry name" value="FADPNR"/>
</dbReference>
<keyword evidence="14" id="KW-1185">Reference proteome</keyword>
<keyword evidence="3" id="KW-0274">FAD</keyword>
<evidence type="ECO:0000259" key="13">
    <source>
        <dbReference type="Pfam" id="PF07992"/>
    </source>
</evidence>
<dbReference type="PANTHER" id="PTHR43735:SF3">
    <property type="entry name" value="FERROPTOSIS SUPPRESSOR PROTEIN 1"/>
    <property type="match status" value="1"/>
</dbReference>
<evidence type="ECO:0000313" key="14">
    <source>
        <dbReference type="Proteomes" id="UP000808372"/>
    </source>
</evidence>
<comment type="cofactor">
    <cofactor evidence="5">
        <name>6-hydroxy-FAD</name>
        <dbReference type="ChEBI" id="CHEBI:60470"/>
    </cofactor>
</comment>
<evidence type="ECO:0000256" key="1">
    <source>
        <dbReference type="ARBA" id="ARBA00006442"/>
    </source>
</evidence>
<evidence type="ECO:0000256" key="8">
    <source>
        <dbReference type="ARBA" id="ARBA00042318"/>
    </source>
</evidence>
<gene>
    <name evidence="15" type="primary">aifm2</name>
</gene>
<comment type="catalytic activity">
    <reaction evidence="10">
        <text>ubiquinone-10 + NADH + H(+) = ubiquinol-10 + NAD(+)</text>
        <dbReference type="Rhea" id="RHEA:61984"/>
        <dbReference type="ChEBI" id="CHEBI:15378"/>
        <dbReference type="ChEBI" id="CHEBI:46245"/>
        <dbReference type="ChEBI" id="CHEBI:57540"/>
        <dbReference type="ChEBI" id="CHEBI:57945"/>
        <dbReference type="ChEBI" id="CHEBI:64183"/>
    </reaction>
    <physiologicalReaction direction="left-to-right" evidence="10">
        <dbReference type="Rhea" id="RHEA:61985"/>
    </physiologicalReaction>
</comment>
<dbReference type="SUPFAM" id="SSF51905">
    <property type="entry name" value="FAD/NAD(P)-binding domain"/>
    <property type="match status" value="1"/>
</dbReference>
<dbReference type="PANTHER" id="PTHR43735">
    <property type="entry name" value="APOPTOSIS-INDUCING FACTOR 1"/>
    <property type="match status" value="1"/>
</dbReference>
<dbReference type="GO" id="GO:0043065">
    <property type="term" value="P:positive regulation of apoptotic process"/>
    <property type="evidence" value="ECO:0007669"/>
    <property type="project" value="TreeGrafter"/>
</dbReference>
<dbReference type="InterPro" id="IPR036188">
    <property type="entry name" value="FAD/NAD-bd_sf"/>
</dbReference>
<protein>
    <recommendedName>
        <fullName evidence="6">Ferroptosis suppressor protein 1</fullName>
    </recommendedName>
    <alternativeName>
        <fullName evidence="7">Apoptosis-inducing factor homologous mitochondrion-associated inducer of death</fullName>
    </alternativeName>
    <alternativeName>
        <fullName evidence="8">p53-responsive gene 3 protein</fullName>
    </alternativeName>
</protein>
<evidence type="ECO:0000313" key="15">
    <source>
        <dbReference type="RefSeq" id="XP_038816384.1"/>
    </source>
</evidence>
<dbReference type="Pfam" id="PF07992">
    <property type="entry name" value="Pyr_redox_2"/>
    <property type="match status" value="1"/>
</dbReference>
<dbReference type="Gene3D" id="3.50.50.60">
    <property type="entry name" value="FAD/NAD(P)-binding domain"/>
    <property type="match status" value="2"/>
</dbReference>
<keyword evidence="2" id="KW-0285">Flavoprotein</keyword>
<accession>A0A8U0TGX6</accession>
<evidence type="ECO:0000256" key="4">
    <source>
        <dbReference type="ARBA" id="ARBA00023002"/>
    </source>
</evidence>
<name>A0A8U0TGX6_SALNM</name>
<dbReference type="Gene3D" id="3.50.50.100">
    <property type="match status" value="1"/>
</dbReference>
<comment type="catalytic activity">
    <reaction evidence="11">
        <text>phylloquinone + NADH + H(+) = phylloquinol + NAD(+)</text>
        <dbReference type="Rhea" id="RHEA:74075"/>
        <dbReference type="ChEBI" id="CHEBI:15378"/>
        <dbReference type="ChEBI" id="CHEBI:18067"/>
        <dbReference type="ChEBI" id="CHEBI:28433"/>
        <dbReference type="ChEBI" id="CHEBI:57540"/>
        <dbReference type="ChEBI" id="CHEBI:57945"/>
    </reaction>
    <physiologicalReaction direction="left-to-right" evidence="11">
        <dbReference type="Rhea" id="RHEA:74076"/>
    </physiologicalReaction>
</comment>
<comment type="similarity">
    <text evidence="1">Belongs to the FAD-dependent oxidoreductase family.</text>
</comment>
<dbReference type="CTD" id="84883"/>
<evidence type="ECO:0000256" key="3">
    <source>
        <dbReference type="ARBA" id="ARBA00022827"/>
    </source>
</evidence>
<evidence type="ECO:0000256" key="12">
    <source>
        <dbReference type="ARBA" id="ARBA00049479"/>
    </source>
</evidence>
<evidence type="ECO:0000256" key="2">
    <source>
        <dbReference type="ARBA" id="ARBA00022630"/>
    </source>
</evidence>
<evidence type="ECO:0000256" key="5">
    <source>
        <dbReference type="ARBA" id="ARBA00037027"/>
    </source>
</evidence>
<keyword evidence="4" id="KW-0560">Oxidoreductase</keyword>
<dbReference type="GO" id="GO:0050660">
    <property type="term" value="F:flavin adenine dinucleotide binding"/>
    <property type="evidence" value="ECO:0007669"/>
    <property type="project" value="TreeGrafter"/>
</dbReference>
<comment type="catalytic activity">
    <reaction evidence="9">
        <text>menadione + NADH + H(+) = menadiol + NAD(+)</text>
        <dbReference type="Rhea" id="RHEA:69695"/>
        <dbReference type="ChEBI" id="CHEBI:6746"/>
        <dbReference type="ChEBI" id="CHEBI:15378"/>
        <dbReference type="ChEBI" id="CHEBI:28869"/>
        <dbReference type="ChEBI" id="CHEBI:57540"/>
        <dbReference type="ChEBI" id="CHEBI:57945"/>
    </reaction>
    <physiologicalReaction direction="left-to-right" evidence="9">
        <dbReference type="Rhea" id="RHEA:69696"/>
    </physiologicalReaction>
</comment>
<dbReference type="AlphaFoldDB" id="A0A8U0TGX6"/>
<evidence type="ECO:0000256" key="10">
    <source>
        <dbReference type="ARBA" id="ARBA00049236"/>
    </source>
</evidence>
<feature type="domain" description="FAD/NAD(P)-binding" evidence="13">
    <location>
        <begin position="11"/>
        <end position="203"/>
    </location>
</feature>
<dbReference type="PRINTS" id="PR00469">
    <property type="entry name" value="PNDRDTASEII"/>
</dbReference>
<sequence length="320" mass="34291">MGSQVSVDNVHVVVVGGGFGGTAAAQQLKSRGIPFTLIDLRDAFHHNVAALRASVQSGFAQQTFIPYFKTFGENFLQGRVVRVDPVSQTVALDGGKEVHYSHLILCTGTDGPFPGKYNMVASYQTAIQKYEDIVKEVQAAGSVLVVGGGSTGVEMAAEIKTEYPDKKVILIHSHVGLADPELLPSVRQQAKEVLLEKGVELLLDGCLAENGSLKVNVHLQVEGYDNVYAVGDCANVNEPKMAYHAGLHAGVAVTNITNSLMGKPLESYHPGSVTMLLAMGHNDGVGQFNGLRLPRCLVTQGKSKNLLLWKSWKEMGQKAP</sequence>
<evidence type="ECO:0000256" key="7">
    <source>
        <dbReference type="ARBA" id="ARBA00041541"/>
    </source>
</evidence>
<evidence type="ECO:0000256" key="9">
    <source>
        <dbReference type="ARBA" id="ARBA00048412"/>
    </source>
</evidence>
<evidence type="ECO:0000256" key="6">
    <source>
        <dbReference type="ARBA" id="ARBA00040253"/>
    </source>
</evidence>
<evidence type="ECO:0000256" key="11">
    <source>
        <dbReference type="ARBA" id="ARBA00049275"/>
    </source>
</evidence>
<dbReference type="GO" id="GO:0008637">
    <property type="term" value="P:apoptotic mitochondrial changes"/>
    <property type="evidence" value="ECO:0007669"/>
    <property type="project" value="TreeGrafter"/>
</dbReference>
<dbReference type="GO" id="GO:0004174">
    <property type="term" value="F:electron-transferring-flavoprotein dehydrogenase activity"/>
    <property type="evidence" value="ECO:0007669"/>
    <property type="project" value="TreeGrafter"/>
</dbReference>
<dbReference type="InterPro" id="IPR023753">
    <property type="entry name" value="FAD/NAD-binding_dom"/>
</dbReference>
<reference evidence="15" key="1">
    <citation type="submission" date="2025-08" db="UniProtKB">
        <authorList>
            <consortium name="RefSeq"/>
        </authorList>
    </citation>
    <scope>IDENTIFICATION</scope>
    <source>
        <tissue evidence="15">White muscle</tissue>
    </source>
</reference>
<dbReference type="RefSeq" id="XP_038816384.1">
    <property type="nucleotide sequence ID" value="XM_038960456.1"/>
</dbReference>